<keyword evidence="2" id="KW-0378">Hydrolase</keyword>
<dbReference type="InterPro" id="IPR002711">
    <property type="entry name" value="HNH"/>
</dbReference>
<dbReference type="SMART" id="SM00507">
    <property type="entry name" value="HNHc"/>
    <property type="match status" value="1"/>
</dbReference>
<reference evidence="2" key="1">
    <citation type="submission" date="2018-06" db="EMBL/GenBank/DDBJ databases">
        <authorList>
            <person name="Zhirakovskaya E."/>
        </authorList>
    </citation>
    <scope>NUCLEOTIDE SEQUENCE</scope>
</reference>
<protein>
    <submittedName>
        <fullName evidence="2">HNH endonuclease family protein</fullName>
    </submittedName>
</protein>
<keyword evidence="2" id="KW-0540">Nuclease</keyword>
<dbReference type="Gene3D" id="1.10.30.50">
    <property type="match status" value="1"/>
</dbReference>
<dbReference type="InterPro" id="IPR052892">
    <property type="entry name" value="NA-targeting_endonuclease"/>
</dbReference>
<dbReference type="InterPro" id="IPR003615">
    <property type="entry name" value="HNH_nuc"/>
</dbReference>
<dbReference type="Pfam" id="PF01844">
    <property type="entry name" value="HNH"/>
    <property type="match status" value="1"/>
</dbReference>
<evidence type="ECO:0000313" key="2">
    <source>
        <dbReference type="EMBL" id="VAV99953.1"/>
    </source>
</evidence>
<sequence length="187" mass="20892">MVGDLPGIGWYAGTIVVRTLVLNASNEPLSVVAARRAIVLLYRERADLVARSNRVWHAESASFAVPSVVRLRRYVPVPYKRSIPISRRAIFLRDDHRCQYCGRRAENIDHVIPKVQGGKHIWENVVASCQRCNSRKGGRTPLQAGLTLIRTPVRPGRFDWVYVAAGGYADGTWQPFVGEQLSAARTT</sequence>
<dbReference type="PANTHER" id="PTHR33877:SF2">
    <property type="entry name" value="OS07G0170200 PROTEIN"/>
    <property type="match status" value="1"/>
</dbReference>
<evidence type="ECO:0000259" key="1">
    <source>
        <dbReference type="SMART" id="SM00507"/>
    </source>
</evidence>
<dbReference type="PANTHER" id="PTHR33877">
    <property type="entry name" value="SLL1193 PROTEIN"/>
    <property type="match status" value="1"/>
</dbReference>
<gene>
    <name evidence="2" type="ORF">MNBD_ACTINO01-261</name>
</gene>
<name>A0A3B0STZ2_9ZZZZ</name>
<dbReference type="CDD" id="cd00085">
    <property type="entry name" value="HNHc"/>
    <property type="match status" value="1"/>
</dbReference>
<organism evidence="2">
    <name type="scientific">hydrothermal vent metagenome</name>
    <dbReference type="NCBI Taxonomy" id="652676"/>
    <lineage>
        <taxon>unclassified sequences</taxon>
        <taxon>metagenomes</taxon>
        <taxon>ecological metagenomes</taxon>
    </lineage>
</organism>
<dbReference type="AlphaFoldDB" id="A0A3B0STZ2"/>
<feature type="domain" description="HNH nuclease" evidence="1">
    <location>
        <begin position="85"/>
        <end position="134"/>
    </location>
</feature>
<proteinExistence type="predicted"/>
<accession>A0A3B0STZ2</accession>
<dbReference type="GO" id="GO:0004519">
    <property type="term" value="F:endonuclease activity"/>
    <property type="evidence" value="ECO:0007669"/>
    <property type="project" value="UniProtKB-KW"/>
</dbReference>
<keyword evidence="2" id="KW-0255">Endonuclease</keyword>
<dbReference type="EMBL" id="UOEI01000271">
    <property type="protein sequence ID" value="VAV99953.1"/>
    <property type="molecule type" value="Genomic_DNA"/>
</dbReference>